<dbReference type="Proteomes" id="UP000281547">
    <property type="component" value="Unassembled WGS sequence"/>
</dbReference>
<reference evidence="1 2" key="1">
    <citation type="journal article" date="2016" name="Int. J. Syst. Evol. Microbiol.">
        <title>Arsenicitalea aurantiaca gen. nov., sp. nov., a new member of the family Hyphomicrobiaceae, isolated from high-arsenic sediment.</title>
        <authorList>
            <person name="Mu Y."/>
            <person name="Zhou L."/>
            <person name="Zeng X.C."/>
            <person name="Liu L."/>
            <person name="Pan Y."/>
            <person name="Chen X."/>
            <person name="Wang J."/>
            <person name="Li S."/>
            <person name="Li W.J."/>
            <person name="Wang Y."/>
        </authorList>
    </citation>
    <scope>NUCLEOTIDE SEQUENCE [LARGE SCALE GENOMIC DNA]</scope>
    <source>
        <strain evidence="1 2">42-50</strain>
    </source>
</reference>
<dbReference type="InterPro" id="IPR019285">
    <property type="entry name" value="DUF2336"/>
</dbReference>
<organism evidence="1 2">
    <name type="scientific">Arsenicitalea aurantiaca</name>
    <dbReference type="NCBI Taxonomy" id="1783274"/>
    <lineage>
        <taxon>Bacteria</taxon>
        <taxon>Pseudomonadati</taxon>
        <taxon>Pseudomonadota</taxon>
        <taxon>Alphaproteobacteria</taxon>
        <taxon>Hyphomicrobiales</taxon>
        <taxon>Devosiaceae</taxon>
        <taxon>Arsenicitalea</taxon>
    </lineage>
</organism>
<proteinExistence type="predicted"/>
<comment type="caution">
    <text evidence="1">The sequence shown here is derived from an EMBL/GenBank/DDBJ whole genome shotgun (WGS) entry which is preliminary data.</text>
</comment>
<protein>
    <submittedName>
        <fullName evidence="1">DUF2336 domain-containing protein</fullName>
    </submittedName>
</protein>
<dbReference type="AlphaFoldDB" id="A0A433XFZ1"/>
<name>A0A433XFZ1_9HYPH</name>
<dbReference type="Gene3D" id="1.25.10.10">
    <property type="entry name" value="Leucine-rich Repeat Variant"/>
    <property type="match status" value="1"/>
</dbReference>
<evidence type="ECO:0000313" key="2">
    <source>
        <dbReference type="Proteomes" id="UP000281547"/>
    </source>
</evidence>
<dbReference type="InterPro" id="IPR011989">
    <property type="entry name" value="ARM-like"/>
</dbReference>
<keyword evidence="2" id="KW-1185">Reference proteome</keyword>
<gene>
    <name evidence="1" type="ORF">EMQ25_07895</name>
</gene>
<evidence type="ECO:0000313" key="1">
    <source>
        <dbReference type="EMBL" id="RUT33037.1"/>
    </source>
</evidence>
<accession>A0A433XFZ1</accession>
<dbReference type="EMBL" id="RZNJ01000002">
    <property type="protein sequence ID" value="RUT33037.1"/>
    <property type="molecule type" value="Genomic_DNA"/>
</dbReference>
<sequence length="405" mass="42479">MPESVMVAYQDFVALCQSSDSEARGQAAHMAARAYLCHEGPADEHAALYAALIGFLDDPSVKVRAALAYGLLHATNAPRPVLLALLQDSAVIARAVAQYSPALVDADLIGLIRSGDAAILLAIALRERVSPRVALALIGRGERGVTLKLLSRREIGIAEDALTRLAEGPGLEDAELRGALLARGDLPAGARLLLVEHVAALLGGLRVVKGAIAPQRLERLMRDLTDSAATSIGEATAGEGTAYADTLIARQRISIRVLLHAVVNGHVMFFADCIAALGEMPRSKVFGLLERGSRTAIAAMLGRCGLEPEVSALLARLVLMAREADLADDVAARHFVVTALTEEILIEHCNAVPAALEEAFSYLSEQNVGLALKAARGVMAGFAGHRGGDALPLPSGEMRLALSAA</sequence>
<dbReference type="Pfam" id="PF10098">
    <property type="entry name" value="DUF2336"/>
    <property type="match status" value="1"/>
</dbReference>